<dbReference type="Pfam" id="PF07727">
    <property type="entry name" value="RVT_2"/>
    <property type="match status" value="1"/>
</dbReference>
<organism evidence="3 4">
    <name type="scientific">Linum trigynum</name>
    <dbReference type="NCBI Taxonomy" id="586398"/>
    <lineage>
        <taxon>Eukaryota</taxon>
        <taxon>Viridiplantae</taxon>
        <taxon>Streptophyta</taxon>
        <taxon>Embryophyta</taxon>
        <taxon>Tracheophyta</taxon>
        <taxon>Spermatophyta</taxon>
        <taxon>Magnoliopsida</taxon>
        <taxon>eudicotyledons</taxon>
        <taxon>Gunneridae</taxon>
        <taxon>Pentapetalae</taxon>
        <taxon>rosids</taxon>
        <taxon>fabids</taxon>
        <taxon>Malpighiales</taxon>
        <taxon>Linaceae</taxon>
        <taxon>Linum</taxon>
    </lineage>
</organism>
<dbReference type="InterPro" id="IPR043502">
    <property type="entry name" value="DNA/RNA_pol_sf"/>
</dbReference>
<gene>
    <name evidence="3" type="ORF">LTRI10_LOCUS52510</name>
</gene>
<dbReference type="Gene3D" id="3.30.420.10">
    <property type="entry name" value="Ribonuclease H-like superfamily/Ribonuclease H"/>
    <property type="match status" value="1"/>
</dbReference>
<feature type="domain" description="Integrase catalytic" evidence="2">
    <location>
        <begin position="1"/>
        <end position="87"/>
    </location>
</feature>
<feature type="region of interest" description="Disordered" evidence="1">
    <location>
        <begin position="177"/>
        <end position="280"/>
    </location>
</feature>
<dbReference type="CDD" id="cd09272">
    <property type="entry name" value="RNase_HI_RT_Ty1"/>
    <property type="match status" value="1"/>
</dbReference>
<reference evidence="3 4" key="1">
    <citation type="submission" date="2024-04" db="EMBL/GenBank/DDBJ databases">
        <authorList>
            <person name="Fracassetti M."/>
        </authorList>
    </citation>
    <scope>NUCLEOTIDE SEQUENCE [LARGE SCALE GENOMIC DNA]</scope>
</reference>
<dbReference type="InterPro" id="IPR013103">
    <property type="entry name" value="RVT_2"/>
</dbReference>
<feature type="compositionally biased region" description="Pro residues" evidence="1">
    <location>
        <begin position="256"/>
        <end position="268"/>
    </location>
</feature>
<evidence type="ECO:0000313" key="3">
    <source>
        <dbReference type="EMBL" id="CAL1413264.1"/>
    </source>
</evidence>
<dbReference type="GO" id="GO:0003676">
    <property type="term" value="F:nucleic acid binding"/>
    <property type="evidence" value="ECO:0007669"/>
    <property type="project" value="InterPro"/>
</dbReference>
<keyword evidence="4" id="KW-1185">Reference proteome</keyword>
<accession>A0AAV2GRF2</accession>
<feature type="compositionally biased region" description="Low complexity" evidence="1">
    <location>
        <begin position="177"/>
        <end position="207"/>
    </location>
</feature>
<evidence type="ECO:0000259" key="2">
    <source>
        <dbReference type="PROSITE" id="PS50994"/>
    </source>
</evidence>
<proteinExistence type="predicted"/>
<dbReference type="InterPro" id="IPR001584">
    <property type="entry name" value="Integrase_cat-core"/>
</dbReference>
<evidence type="ECO:0000313" key="4">
    <source>
        <dbReference type="Proteomes" id="UP001497516"/>
    </source>
</evidence>
<dbReference type="GO" id="GO:0015074">
    <property type="term" value="P:DNA integration"/>
    <property type="evidence" value="ECO:0007669"/>
    <property type="project" value="InterPro"/>
</dbReference>
<dbReference type="InterPro" id="IPR036397">
    <property type="entry name" value="RNaseH_sf"/>
</dbReference>
<name>A0AAV2GRF2_9ROSI</name>
<dbReference type="SUPFAM" id="SSF53098">
    <property type="entry name" value="Ribonuclease H-like"/>
    <property type="match status" value="1"/>
</dbReference>
<dbReference type="Pfam" id="PF25597">
    <property type="entry name" value="SH3_retrovirus"/>
    <property type="match status" value="1"/>
</dbReference>
<dbReference type="Proteomes" id="UP001497516">
    <property type="component" value="Chromosome 9"/>
</dbReference>
<dbReference type="PANTHER" id="PTHR11439">
    <property type="entry name" value="GAG-POL-RELATED RETROTRANSPOSON"/>
    <property type="match status" value="1"/>
</dbReference>
<dbReference type="PANTHER" id="PTHR11439:SF498">
    <property type="entry name" value="DNAK FAMILY PROTEIN"/>
    <property type="match status" value="1"/>
</dbReference>
<dbReference type="InterPro" id="IPR012337">
    <property type="entry name" value="RNaseH-like_sf"/>
</dbReference>
<dbReference type="PROSITE" id="PS50994">
    <property type="entry name" value="INTEGRASE"/>
    <property type="match status" value="1"/>
</dbReference>
<protein>
    <recommendedName>
        <fullName evidence="2">Integrase catalytic domain-containing protein</fullName>
    </recommendedName>
</protein>
<evidence type="ECO:0000256" key="1">
    <source>
        <dbReference type="SAM" id="MobiDB-lite"/>
    </source>
</evidence>
<sequence length="915" mass="102115">MEFHMDEFYRTHGIEHQMSVVYTPQQNGRVERKHQHLLNVARALKVQSGLPLAYWSDFVLHAAYLINRIPTPVLNNLSPYEKLYGVPPDYSSLKVFGCLVYASTAGPHRTKFSPRAKQCVFLGIPDGIKGFKLLDIDTKRVFCSRDVIFHENILPYANHSSSPSSLPSPIPTTSPTFSFFPTPSSIPNPNTSDSSSSSSDVPTPVNPQSEGGTQPPSPSPKSPIPFVIPSSPPSSSPDFSFSHQTHPDDSKNTPNTPSPSHTPSPFSPIPLNSPAHSPSHVQLRRLTRTVKPPNWHADYHVTHPIHRALSYTHLLPKHQHFINSLTSHKEPSSYQEAMQNPLWDKAVQEELKALIDNGTWEIKDLPVGKKAIGCKWVFRLKLHSDGSIERYKARLVAKGYTQVYGIDYCDTFSPVAKLSSVKTLLAVAALQNWHLHQMDVSNAFLNGDLTEEVYMEIPDGLDLGTDYKGKVCHLKKSLYGLKQASRQWYTKLTESLLKHGFKQSSSDYSIFTAEIFGALVVLIVYVDDILIGSVNLDSITETKRILQGEFKMKDLGELKYFLGLEVTRGVKGITVSQRKYCLELLTESGFENCKPASTPIYVKEVLSATGGIPLADVASYKHYVGQLQYLTTIRPDIAFAVQQLCTYQDNPTSLHLRALHRVLRYLKGAPGQGLLYSKDTKLELKGFSDSDRATCPDTRKSITGYCTFLGSGIVTWKSKKQKTVSRSSSEVEYRALASLSCEVEWLIRLFKDFGVEHPQAVKVFCDNQSAIHIAENPVFHERTKHIDVDCHVIRERVQSGLIALHHVSTDSQPADIFTKSLSVDRFASLLSKLGVYDIYSPACGRVIERRDDQPPGDPSCSTATKVCSSAPEMKNKTKNNEQSKTTASCFKCSQERWHFPPTTFSSDLTVDSTRV</sequence>
<dbReference type="InterPro" id="IPR057670">
    <property type="entry name" value="SH3_retrovirus"/>
</dbReference>
<dbReference type="AlphaFoldDB" id="A0AAV2GRF2"/>
<dbReference type="SUPFAM" id="SSF56672">
    <property type="entry name" value="DNA/RNA polymerases"/>
    <property type="match status" value="1"/>
</dbReference>
<dbReference type="EMBL" id="OZ034822">
    <property type="protein sequence ID" value="CAL1413264.1"/>
    <property type="molecule type" value="Genomic_DNA"/>
</dbReference>